<feature type="short sequence motif" description="Beta-hairpin" evidence="8">
    <location>
        <begin position="90"/>
        <end position="113"/>
    </location>
</feature>
<dbReference type="GO" id="GO:0016887">
    <property type="term" value="F:ATP hydrolysis activity"/>
    <property type="evidence" value="ECO:0007669"/>
    <property type="project" value="InterPro"/>
</dbReference>
<keyword evidence="7 8" id="KW-0234">DNA repair</keyword>
<dbReference type="Proteomes" id="UP000823612">
    <property type="component" value="Unassembled WGS sequence"/>
</dbReference>
<comment type="subunit">
    <text evidence="8">Forms a heterotetramer with UvrA during the search for lesions. Interacts with UvrC in an incision complex.</text>
</comment>
<gene>
    <name evidence="8 12" type="primary">uvrB</name>
    <name evidence="12" type="ORF">IAB08_01940</name>
</gene>
<dbReference type="HAMAP" id="MF_00204">
    <property type="entry name" value="UvrB"/>
    <property type="match status" value="1"/>
</dbReference>
<dbReference type="GO" id="GO:0005737">
    <property type="term" value="C:cytoplasm"/>
    <property type="evidence" value="ECO:0007669"/>
    <property type="project" value="UniProtKB-SubCell"/>
</dbReference>
<name>A0A9D9DTW8_9BACT</name>
<reference evidence="12" key="1">
    <citation type="submission" date="2020-10" db="EMBL/GenBank/DDBJ databases">
        <authorList>
            <person name="Gilroy R."/>
        </authorList>
    </citation>
    <scope>NUCLEOTIDE SEQUENCE</scope>
    <source>
        <strain evidence="12">2889</strain>
    </source>
</reference>
<comment type="domain">
    <text evidence="8">The beta-hairpin motif is involved in DNA binding.</text>
</comment>
<evidence type="ECO:0000256" key="1">
    <source>
        <dbReference type="ARBA" id="ARBA00022490"/>
    </source>
</evidence>
<keyword evidence="3 8" id="KW-0227">DNA damage</keyword>
<reference evidence="12" key="2">
    <citation type="journal article" date="2021" name="PeerJ">
        <title>Extensive microbial diversity within the chicken gut microbiome revealed by metagenomics and culture.</title>
        <authorList>
            <person name="Gilroy R."/>
            <person name="Ravi A."/>
            <person name="Getino M."/>
            <person name="Pursley I."/>
            <person name="Horton D.L."/>
            <person name="Alikhan N.F."/>
            <person name="Baker D."/>
            <person name="Gharbi K."/>
            <person name="Hall N."/>
            <person name="Watson M."/>
            <person name="Adriaenssens E.M."/>
            <person name="Foster-Nyarko E."/>
            <person name="Jarju S."/>
            <person name="Secka A."/>
            <person name="Antonio M."/>
            <person name="Oren A."/>
            <person name="Chaudhuri R.R."/>
            <person name="La Ragione R."/>
            <person name="Hildebrand F."/>
            <person name="Pallen M.J."/>
        </authorList>
    </citation>
    <scope>NUCLEOTIDE SEQUENCE</scope>
    <source>
        <strain evidence="12">2889</strain>
    </source>
</reference>
<dbReference type="AlphaFoldDB" id="A0A9D9DTW8"/>
<evidence type="ECO:0000256" key="9">
    <source>
        <dbReference type="SAM" id="MobiDB-lite"/>
    </source>
</evidence>
<dbReference type="Gene3D" id="4.10.860.10">
    <property type="entry name" value="UVR domain"/>
    <property type="match status" value="1"/>
</dbReference>
<feature type="domain" description="Helicase C-terminal" evidence="11">
    <location>
        <begin position="429"/>
        <end position="591"/>
    </location>
</feature>
<dbReference type="GO" id="GO:0009432">
    <property type="term" value="P:SOS response"/>
    <property type="evidence" value="ECO:0007669"/>
    <property type="project" value="UniProtKB-UniRule"/>
</dbReference>
<proteinExistence type="inferred from homology"/>
<organism evidence="12 13">
    <name type="scientific">Candidatus Pullibacteroides excrementavium</name>
    <dbReference type="NCBI Taxonomy" id="2840905"/>
    <lineage>
        <taxon>Bacteria</taxon>
        <taxon>Pseudomonadati</taxon>
        <taxon>Bacteroidota</taxon>
        <taxon>Bacteroidia</taxon>
        <taxon>Bacteroidales</taxon>
        <taxon>Candidatus Pullibacteroides</taxon>
    </lineage>
</organism>
<dbReference type="NCBIfam" id="TIGR00631">
    <property type="entry name" value="uvrb"/>
    <property type="match status" value="1"/>
</dbReference>
<dbReference type="GO" id="GO:0003677">
    <property type="term" value="F:DNA binding"/>
    <property type="evidence" value="ECO:0007669"/>
    <property type="project" value="UniProtKB-UniRule"/>
</dbReference>
<evidence type="ECO:0000259" key="11">
    <source>
        <dbReference type="PROSITE" id="PS51194"/>
    </source>
</evidence>
<keyword evidence="5 8" id="KW-0067">ATP-binding</keyword>
<dbReference type="CDD" id="cd18790">
    <property type="entry name" value="SF2_C_UvrB"/>
    <property type="match status" value="1"/>
</dbReference>
<evidence type="ECO:0000256" key="5">
    <source>
        <dbReference type="ARBA" id="ARBA00022840"/>
    </source>
</evidence>
<comment type="function">
    <text evidence="8">The UvrABC repair system catalyzes the recognition and processing of DNA lesions. A damage recognition complex composed of 2 UvrA and 2 UvrB subunits scans DNA for abnormalities. Upon binding of the UvrA(2)B(2) complex to a putative damaged site, the DNA wraps around one UvrB monomer. DNA wrap is dependent on ATP binding by UvrB and probably causes local melting of the DNA helix, facilitating insertion of UvrB beta-hairpin between the DNA strands. Then UvrB probes one DNA strand for the presence of a lesion. If a lesion is found the UvrA subunits dissociate and the UvrB-DNA preincision complex is formed. This complex is subsequently bound by UvrC and the second UvrB is released. If no lesion is found, the DNA wraps around the other UvrB subunit that will check the other stand for damage.</text>
</comment>
<evidence type="ECO:0000259" key="10">
    <source>
        <dbReference type="PROSITE" id="PS51192"/>
    </source>
</evidence>
<dbReference type="GO" id="GO:0005524">
    <property type="term" value="F:ATP binding"/>
    <property type="evidence" value="ECO:0007669"/>
    <property type="project" value="UniProtKB-UniRule"/>
</dbReference>
<evidence type="ECO:0000256" key="6">
    <source>
        <dbReference type="ARBA" id="ARBA00022881"/>
    </source>
</evidence>
<keyword evidence="8" id="KW-0742">SOS response</keyword>
<evidence type="ECO:0000313" key="13">
    <source>
        <dbReference type="Proteomes" id="UP000823612"/>
    </source>
</evidence>
<comment type="subcellular location">
    <subcellularLocation>
        <location evidence="8">Cytoplasm</location>
    </subcellularLocation>
</comment>
<evidence type="ECO:0000256" key="2">
    <source>
        <dbReference type="ARBA" id="ARBA00022741"/>
    </source>
</evidence>
<evidence type="ECO:0000256" key="4">
    <source>
        <dbReference type="ARBA" id="ARBA00022769"/>
    </source>
</evidence>
<dbReference type="GO" id="GO:0009380">
    <property type="term" value="C:excinuclease repair complex"/>
    <property type="evidence" value="ECO:0007669"/>
    <property type="project" value="InterPro"/>
</dbReference>
<keyword evidence="6 8" id="KW-0267">Excision nuclease</keyword>
<dbReference type="Gene3D" id="3.40.50.300">
    <property type="entry name" value="P-loop containing nucleotide triphosphate hydrolases"/>
    <property type="match status" value="3"/>
</dbReference>
<keyword evidence="1 8" id="KW-0963">Cytoplasm</keyword>
<dbReference type="EMBL" id="JADIMZ010000028">
    <property type="protein sequence ID" value="MBO8432040.1"/>
    <property type="molecule type" value="Genomic_DNA"/>
</dbReference>
<dbReference type="InterPro" id="IPR041471">
    <property type="entry name" value="UvrB_inter"/>
</dbReference>
<dbReference type="NCBIfam" id="NF003673">
    <property type="entry name" value="PRK05298.1"/>
    <property type="match status" value="1"/>
</dbReference>
<dbReference type="InterPro" id="IPR027417">
    <property type="entry name" value="P-loop_NTPase"/>
</dbReference>
<protein>
    <recommendedName>
        <fullName evidence="8">UvrABC system protein B</fullName>
        <shortName evidence="8">Protein UvrB</shortName>
    </recommendedName>
    <alternativeName>
        <fullName evidence="8">Excinuclease ABC subunit B</fullName>
    </alternativeName>
</protein>
<dbReference type="GO" id="GO:0009381">
    <property type="term" value="F:excinuclease ABC activity"/>
    <property type="evidence" value="ECO:0007669"/>
    <property type="project" value="UniProtKB-UniRule"/>
</dbReference>
<dbReference type="InterPro" id="IPR006935">
    <property type="entry name" value="Helicase/UvrB_N"/>
</dbReference>
<dbReference type="Pfam" id="PF17757">
    <property type="entry name" value="UvrB_inter"/>
    <property type="match status" value="1"/>
</dbReference>
<feature type="domain" description="Helicase ATP-binding" evidence="10">
    <location>
        <begin position="24"/>
        <end position="183"/>
    </location>
</feature>
<dbReference type="PANTHER" id="PTHR24029">
    <property type="entry name" value="UVRABC SYSTEM PROTEIN B"/>
    <property type="match status" value="1"/>
</dbReference>
<evidence type="ECO:0000256" key="8">
    <source>
        <dbReference type="HAMAP-Rule" id="MF_00204"/>
    </source>
</evidence>
<accession>A0A9D9DTW8</accession>
<feature type="region of interest" description="Disordered" evidence="9">
    <location>
        <begin position="666"/>
        <end position="707"/>
    </location>
</feature>
<dbReference type="GO" id="GO:0006289">
    <property type="term" value="P:nucleotide-excision repair"/>
    <property type="evidence" value="ECO:0007669"/>
    <property type="project" value="UniProtKB-UniRule"/>
</dbReference>
<dbReference type="SMART" id="SM00487">
    <property type="entry name" value="DEXDc"/>
    <property type="match status" value="1"/>
</dbReference>
<evidence type="ECO:0000256" key="3">
    <source>
        <dbReference type="ARBA" id="ARBA00022763"/>
    </source>
</evidence>
<dbReference type="PANTHER" id="PTHR24029:SF0">
    <property type="entry name" value="UVRABC SYSTEM PROTEIN B"/>
    <property type="match status" value="1"/>
</dbReference>
<sequence>MDFELTSQFQPTGDQPQAIDKLVSSIEHGDKAQVLLGVTGSGKTFTIANTIARLKRPALILSHNKTLAAQLFGEFKQFFPHNAVEYYVSYYDYYQPEAYLPASNTYIEKDLSINEEIEKLRLSALASLLSGRRDVIVVSSVSCIYGTGNPADYHENIIILNQGEKISQRDLMLRLVKSLYSRHEMEFSRGKFRVKGDTIDVFVAYDDYAYRIIFFDEEIESIYKIDPLTGTVLEELQTIRIYPANMFVPSSSRIQQAIKEIQLDLGKQVEYFREIGRPLEAKRLEDRVTYDVEMIKELGFCSGIENYSRYFDGREAGTRPFCLLDYFPDDYLTVIDESHVTVPQIGAMYGGDRSRKVNLVEYGFRLPAALDNRPLKFDEYEALTKQVIYVSATPADYELEQSGGVVVEQLIRPTGLLDPEIQVRPTANQVDDLLDEIEKTCARGERVLVTTLTKKMAEELAKYFANTGIRCAYIHSEVDTLDRVEILQDLRAGAIDVLIGVNLLREGLDLPEVSLVAILDADKEGFLRSARSLTQTAGRAARNIHGLVIMYADHVTEAMQQTIDETYRRRQIQDNYNKEHHITPQPIVKAINQAMNEARGIDPKAYSEDLNAPAFADPVMHYEKKPADIAKRIAEVEKLMKSAAAKLEFIEADNYLQELNRLKELQSKAGHPLTESEDEAGKNTRKSSERHPDKPTKKHNTHAKRKI</sequence>
<dbReference type="InterPro" id="IPR014001">
    <property type="entry name" value="Helicase_ATP-bd"/>
</dbReference>
<dbReference type="Pfam" id="PF00271">
    <property type="entry name" value="Helicase_C"/>
    <property type="match status" value="1"/>
</dbReference>
<dbReference type="PROSITE" id="PS51194">
    <property type="entry name" value="HELICASE_CTER"/>
    <property type="match status" value="1"/>
</dbReference>
<comment type="caution">
    <text evidence="12">The sequence shown here is derived from an EMBL/GenBank/DDBJ whole genome shotgun (WGS) entry which is preliminary data.</text>
</comment>
<dbReference type="InterPro" id="IPR001650">
    <property type="entry name" value="Helicase_C-like"/>
</dbReference>
<keyword evidence="4 8" id="KW-0228">DNA excision</keyword>
<evidence type="ECO:0000313" key="12">
    <source>
        <dbReference type="EMBL" id="MBO8432040.1"/>
    </source>
</evidence>
<dbReference type="SUPFAM" id="SSF52540">
    <property type="entry name" value="P-loop containing nucleoside triphosphate hydrolases"/>
    <property type="match status" value="2"/>
</dbReference>
<dbReference type="CDD" id="cd17916">
    <property type="entry name" value="DEXHc_UvrB"/>
    <property type="match status" value="1"/>
</dbReference>
<dbReference type="Pfam" id="PF04851">
    <property type="entry name" value="ResIII"/>
    <property type="match status" value="1"/>
</dbReference>
<comment type="similarity">
    <text evidence="8">Belongs to the UvrB family.</text>
</comment>
<feature type="compositionally biased region" description="Basic and acidic residues" evidence="9">
    <location>
        <begin position="679"/>
        <end position="695"/>
    </location>
</feature>
<feature type="compositionally biased region" description="Basic residues" evidence="9">
    <location>
        <begin position="696"/>
        <end position="707"/>
    </location>
</feature>
<evidence type="ECO:0000256" key="7">
    <source>
        <dbReference type="ARBA" id="ARBA00023204"/>
    </source>
</evidence>
<dbReference type="SMART" id="SM00490">
    <property type="entry name" value="HELICc"/>
    <property type="match status" value="1"/>
</dbReference>
<feature type="binding site" evidence="8">
    <location>
        <begin position="37"/>
        <end position="44"/>
    </location>
    <ligand>
        <name>ATP</name>
        <dbReference type="ChEBI" id="CHEBI:30616"/>
    </ligand>
</feature>
<dbReference type="Pfam" id="PF12344">
    <property type="entry name" value="UvrB"/>
    <property type="match status" value="1"/>
</dbReference>
<dbReference type="PROSITE" id="PS51192">
    <property type="entry name" value="HELICASE_ATP_BIND_1"/>
    <property type="match status" value="1"/>
</dbReference>
<dbReference type="InterPro" id="IPR004807">
    <property type="entry name" value="UvrB"/>
</dbReference>
<dbReference type="InterPro" id="IPR024759">
    <property type="entry name" value="UvrB_YAD/RRR_dom"/>
</dbReference>
<keyword evidence="2 8" id="KW-0547">Nucleotide-binding</keyword>